<sequence length="158" mass="15895">MRSKVVTGVFAGALFGLAALPGLASAEPTAAAGPAGAHSAGAKADVCAGKTANSGYVHIYSGTGCDGKPICSMLGNDSNYGNTKGCSGKDDNSASSLLNNGTAGGGDTSVRFYRLADYQGGSICLGYHQYATNLANWTFTNGTNADNRISSHKWVAGC</sequence>
<feature type="chain" id="PRO_5046217445" description="Peptidase inhibitor family I36" evidence="1">
    <location>
        <begin position="27"/>
        <end position="158"/>
    </location>
</feature>
<gene>
    <name evidence="2" type="ORF">GCM10022222_19360</name>
</gene>
<reference evidence="3" key="1">
    <citation type="journal article" date="2019" name="Int. J. Syst. Evol. Microbiol.">
        <title>The Global Catalogue of Microorganisms (GCM) 10K type strain sequencing project: providing services to taxonomists for standard genome sequencing and annotation.</title>
        <authorList>
            <consortium name="The Broad Institute Genomics Platform"/>
            <consortium name="The Broad Institute Genome Sequencing Center for Infectious Disease"/>
            <person name="Wu L."/>
            <person name="Ma J."/>
        </authorList>
    </citation>
    <scope>NUCLEOTIDE SEQUENCE [LARGE SCALE GENOMIC DNA]</scope>
    <source>
        <strain evidence="3">JCM 16898</strain>
    </source>
</reference>
<proteinExistence type="predicted"/>
<evidence type="ECO:0000256" key="1">
    <source>
        <dbReference type="SAM" id="SignalP"/>
    </source>
</evidence>
<evidence type="ECO:0000313" key="2">
    <source>
        <dbReference type="EMBL" id="GAA3535830.1"/>
    </source>
</evidence>
<name>A0ABP6VLA3_9PSEU</name>
<dbReference type="EMBL" id="BAAAZN010000003">
    <property type="protein sequence ID" value="GAA3535830.1"/>
    <property type="molecule type" value="Genomic_DNA"/>
</dbReference>
<dbReference type="Gene3D" id="2.60.20.10">
    <property type="entry name" value="Crystallins"/>
    <property type="match status" value="1"/>
</dbReference>
<comment type="caution">
    <text evidence="2">The sequence shown here is derived from an EMBL/GenBank/DDBJ whole genome shotgun (WGS) entry which is preliminary data.</text>
</comment>
<protein>
    <recommendedName>
        <fullName evidence="4">Peptidase inhibitor family I36</fullName>
    </recommendedName>
</protein>
<dbReference type="Proteomes" id="UP001500689">
    <property type="component" value="Unassembled WGS sequence"/>
</dbReference>
<keyword evidence="1" id="KW-0732">Signal</keyword>
<keyword evidence="3" id="KW-1185">Reference proteome</keyword>
<evidence type="ECO:0008006" key="4">
    <source>
        <dbReference type="Google" id="ProtNLM"/>
    </source>
</evidence>
<dbReference type="RefSeq" id="WP_344857680.1">
    <property type="nucleotide sequence ID" value="NZ_BAAAZN010000003.1"/>
</dbReference>
<evidence type="ECO:0000313" key="3">
    <source>
        <dbReference type="Proteomes" id="UP001500689"/>
    </source>
</evidence>
<dbReference type="Pfam" id="PF03995">
    <property type="entry name" value="Inhibitor_I36"/>
    <property type="match status" value="1"/>
</dbReference>
<accession>A0ABP6VLA3</accession>
<organism evidence="2 3">
    <name type="scientific">Amycolatopsis ultiminotia</name>
    <dbReference type="NCBI Taxonomy" id="543629"/>
    <lineage>
        <taxon>Bacteria</taxon>
        <taxon>Bacillati</taxon>
        <taxon>Actinomycetota</taxon>
        <taxon>Actinomycetes</taxon>
        <taxon>Pseudonocardiales</taxon>
        <taxon>Pseudonocardiaceae</taxon>
        <taxon>Amycolatopsis</taxon>
    </lineage>
</organism>
<feature type="signal peptide" evidence="1">
    <location>
        <begin position="1"/>
        <end position="26"/>
    </location>
</feature>